<protein>
    <submittedName>
        <fullName evidence="2">Uncharacterized protein</fullName>
    </submittedName>
</protein>
<evidence type="ECO:0000313" key="2">
    <source>
        <dbReference type="EMBL" id="RSL19152.1"/>
    </source>
</evidence>
<sequence>MRTCNKPVAGKSTFRYSWAALNSHTASREILIPTTEEDRREVQRELERILASTPFKGSRRYPALLRHVVEKTLRGEIEDLKERILGIEVFQRPTGYDTNADPVVRFSAGEIRRRIAQFYQYNSDEASIEIGLPVGSYIPQFFRNETREEKPAALSEKLSTFHHEFDPEVVLSAPPQILQNQVDVAPVSRRKTIAVLAAGIAVGVLAAIVGFVSYPIVVAHRQENSSAMQIWGPLLANPNMVLISAGHTHWTDNQPPEPQDATVEQHILRPEARISLPAVQAISQVAAFLQTQHKQFRIHEAVSTNLQDLHGLPVVLIAGYNNSWTLRLLKPLRFHLTEDGRFRYIEDAENPGNRDWGVDFDKPYRQQTADYAIIGRFFDPTTNGPVAVVAGISSTGTSAAGEFMVSQDALNELAHLAPHGSLAQNFEAVIKVEVVEGSPGAVTILATKFW</sequence>
<keyword evidence="3" id="KW-1185">Reference proteome</keyword>
<feature type="transmembrane region" description="Helical" evidence="1">
    <location>
        <begin position="193"/>
        <end position="217"/>
    </location>
</feature>
<keyword evidence="1" id="KW-0812">Transmembrane</keyword>
<reference evidence="2 3" key="1">
    <citation type="submission" date="2018-12" db="EMBL/GenBank/DDBJ databases">
        <title>Sequencing of bacterial isolates from soil warming experiment in Harvard Forest, Massachusetts, USA.</title>
        <authorList>
            <person name="Deangelis K."/>
        </authorList>
    </citation>
    <scope>NUCLEOTIDE SEQUENCE [LARGE SCALE GENOMIC DNA]</scope>
    <source>
        <strain evidence="2 3">EB153</strain>
    </source>
</reference>
<dbReference type="Proteomes" id="UP000269669">
    <property type="component" value="Unassembled WGS sequence"/>
</dbReference>
<comment type="caution">
    <text evidence="2">The sequence shown here is derived from an EMBL/GenBank/DDBJ whole genome shotgun (WGS) entry which is preliminary data.</text>
</comment>
<gene>
    <name evidence="2" type="ORF">EDE15_4794</name>
</gene>
<name>A0A3R9QDN0_9BACT</name>
<evidence type="ECO:0000256" key="1">
    <source>
        <dbReference type="SAM" id="Phobius"/>
    </source>
</evidence>
<keyword evidence="1" id="KW-1133">Transmembrane helix</keyword>
<keyword evidence="1" id="KW-0472">Membrane</keyword>
<evidence type="ECO:0000313" key="3">
    <source>
        <dbReference type="Proteomes" id="UP000269669"/>
    </source>
</evidence>
<dbReference type="AlphaFoldDB" id="A0A3R9QDN0"/>
<accession>A0A3R9QDN0</accession>
<dbReference type="EMBL" id="RSDW01000001">
    <property type="protein sequence ID" value="RSL19152.1"/>
    <property type="molecule type" value="Genomic_DNA"/>
</dbReference>
<proteinExistence type="predicted"/>
<organism evidence="2 3">
    <name type="scientific">Edaphobacter aggregans</name>
    <dbReference type="NCBI Taxonomy" id="570835"/>
    <lineage>
        <taxon>Bacteria</taxon>
        <taxon>Pseudomonadati</taxon>
        <taxon>Acidobacteriota</taxon>
        <taxon>Terriglobia</taxon>
        <taxon>Terriglobales</taxon>
        <taxon>Acidobacteriaceae</taxon>
        <taxon>Edaphobacter</taxon>
    </lineage>
</organism>